<feature type="region of interest" description="Disordered" evidence="1">
    <location>
        <begin position="1"/>
        <end position="20"/>
    </location>
</feature>
<evidence type="ECO:0000313" key="2">
    <source>
        <dbReference type="EMBL" id="PWZ26276.1"/>
    </source>
</evidence>
<sequence>MARGYRRMSGDEGLIQKGAQPWKERSRGALACCRKGRGVRGRELVTLAPWGSKSGMLAAGKVGRHDREMEHAICREDGRASSPPGENGGVVEMKQGVVLIFWKGRSSAGSLRKRDRGRRPRLGRRGQGVGLRGDDVSSISWSENSNV</sequence>
<dbReference type="EMBL" id="NCVQ01000005">
    <property type="protein sequence ID" value="PWZ26276.1"/>
    <property type="molecule type" value="Genomic_DNA"/>
</dbReference>
<feature type="region of interest" description="Disordered" evidence="1">
    <location>
        <begin position="107"/>
        <end position="147"/>
    </location>
</feature>
<organism evidence="2">
    <name type="scientific">Zea mays</name>
    <name type="common">Maize</name>
    <dbReference type="NCBI Taxonomy" id="4577"/>
    <lineage>
        <taxon>Eukaryota</taxon>
        <taxon>Viridiplantae</taxon>
        <taxon>Streptophyta</taxon>
        <taxon>Embryophyta</taxon>
        <taxon>Tracheophyta</taxon>
        <taxon>Spermatophyta</taxon>
        <taxon>Magnoliopsida</taxon>
        <taxon>Liliopsida</taxon>
        <taxon>Poales</taxon>
        <taxon>Poaceae</taxon>
        <taxon>PACMAD clade</taxon>
        <taxon>Panicoideae</taxon>
        <taxon>Andropogonodae</taxon>
        <taxon>Andropogoneae</taxon>
        <taxon>Tripsacinae</taxon>
        <taxon>Zea</taxon>
    </lineage>
</organism>
<comment type="caution">
    <text evidence="2">The sequence shown here is derived from an EMBL/GenBank/DDBJ whole genome shotgun (WGS) entry which is preliminary data.</text>
</comment>
<proteinExistence type="predicted"/>
<name>A0A3L6EZC5_MAIZE</name>
<reference evidence="2" key="1">
    <citation type="journal article" date="2018" name="Nat. Genet.">
        <title>Extensive intraspecific gene order and gene structural variations between Mo17 and other maize genomes.</title>
        <authorList>
            <person name="Sun S."/>
            <person name="Zhou Y."/>
            <person name="Chen J."/>
            <person name="Shi J."/>
            <person name="Zhao H."/>
            <person name="Zhao H."/>
            <person name="Song W."/>
            <person name="Zhang M."/>
            <person name="Cui Y."/>
            <person name="Dong X."/>
            <person name="Liu H."/>
            <person name="Ma X."/>
            <person name="Jiao Y."/>
            <person name="Wang B."/>
            <person name="Wei X."/>
            <person name="Stein J.C."/>
            <person name="Glaubitz J.C."/>
            <person name="Lu F."/>
            <person name="Yu G."/>
            <person name="Liang C."/>
            <person name="Fengler K."/>
            <person name="Li B."/>
            <person name="Rafalski A."/>
            <person name="Schnable P.S."/>
            <person name="Ware D.H."/>
            <person name="Buckler E.S."/>
            <person name="Lai J."/>
        </authorList>
    </citation>
    <scope>NUCLEOTIDE SEQUENCE [LARGE SCALE GENOMIC DNA]</scope>
    <source>
        <tissue evidence="2">Seedling</tissue>
    </source>
</reference>
<feature type="compositionally biased region" description="Polar residues" evidence="1">
    <location>
        <begin position="137"/>
        <end position="147"/>
    </location>
</feature>
<dbReference type="AlphaFoldDB" id="A0A3L6EZC5"/>
<gene>
    <name evidence="2" type="ORF">Zm00014a_035985</name>
</gene>
<dbReference type="Proteomes" id="UP000251960">
    <property type="component" value="Chromosome 4"/>
</dbReference>
<protein>
    <submittedName>
        <fullName evidence="2">Uncharacterized protein</fullName>
    </submittedName>
</protein>
<accession>A0A3L6EZC5</accession>
<evidence type="ECO:0000256" key="1">
    <source>
        <dbReference type="SAM" id="MobiDB-lite"/>
    </source>
</evidence>
<feature type="compositionally biased region" description="Basic residues" evidence="1">
    <location>
        <begin position="111"/>
        <end position="124"/>
    </location>
</feature>